<organism evidence="1 2">
    <name type="scientific">Kineococcus radiotolerans</name>
    <dbReference type="NCBI Taxonomy" id="131568"/>
    <lineage>
        <taxon>Bacteria</taxon>
        <taxon>Bacillati</taxon>
        <taxon>Actinomycetota</taxon>
        <taxon>Actinomycetes</taxon>
        <taxon>Kineosporiales</taxon>
        <taxon>Kineosporiaceae</taxon>
        <taxon>Kineococcus</taxon>
    </lineage>
</organism>
<dbReference type="Gene3D" id="1.10.10.410">
    <property type="match status" value="1"/>
</dbReference>
<dbReference type="GO" id="GO:0016884">
    <property type="term" value="F:carbon-nitrogen ligase activity, with glutamine as amido-N-donor"/>
    <property type="evidence" value="ECO:0007669"/>
    <property type="project" value="InterPro"/>
</dbReference>
<evidence type="ECO:0000313" key="1">
    <source>
        <dbReference type="EMBL" id="MBB2900935.1"/>
    </source>
</evidence>
<dbReference type="InterPro" id="IPR042184">
    <property type="entry name" value="YqeY/Aim41_N"/>
</dbReference>
<dbReference type="EMBL" id="JACHVY010000001">
    <property type="protein sequence ID" value="MBB2900935.1"/>
    <property type="molecule type" value="Genomic_DNA"/>
</dbReference>
<dbReference type="Pfam" id="PF09424">
    <property type="entry name" value="YqeY"/>
    <property type="match status" value="1"/>
</dbReference>
<dbReference type="Gene3D" id="1.10.1510.10">
    <property type="entry name" value="Uncharacterised protein YqeY/AIM41 PF09424, N-terminal domain"/>
    <property type="match status" value="1"/>
</dbReference>
<dbReference type="InterPro" id="IPR003789">
    <property type="entry name" value="Asn/Gln_tRNA_amidoTrase-B-like"/>
</dbReference>
<dbReference type="Proteomes" id="UP000533269">
    <property type="component" value="Unassembled WGS sequence"/>
</dbReference>
<dbReference type="SUPFAM" id="SSF89095">
    <property type="entry name" value="GatB/YqeY motif"/>
    <property type="match status" value="1"/>
</dbReference>
<reference evidence="1 2" key="1">
    <citation type="submission" date="2020-08" db="EMBL/GenBank/DDBJ databases">
        <title>The Agave Microbiome: Exploring the role of microbial communities in plant adaptations to desert environments.</title>
        <authorList>
            <person name="Partida-Martinez L.P."/>
        </authorList>
    </citation>
    <scope>NUCLEOTIDE SEQUENCE [LARGE SCALE GENOMIC DNA]</scope>
    <source>
        <strain evidence="1 2">AS2.23</strain>
    </source>
</reference>
<proteinExistence type="predicted"/>
<dbReference type="AlphaFoldDB" id="A0A7W4TL62"/>
<sequence length="155" mass="16471">MSDTLKDSLQADLTTAMKARDELRSATLRMVLTAIRAEEVAGKSARTLSDEEVVAVLQREAKKRREAAEAFAGAGRAEQGERETAELSVIETYLPTPLTDEELDALVDEAVLIATAEGLTGMGAMGAVMSQLKPKVGGRADGKRLSGAVRARLQA</sequence>
<dbReference type="PANTHER" id="PTHR28055:SF1">
    <property type="entry name" value="ALTERED INHERITANCE OF MITOCHONDRIA PROTEIN 41, MITOCHONDRIAL"/>
    <property type="match status" value="1"/>
</dbReference>
<gene>
    <name evidence="1" type="ORF">FHR75_001723</name>
</gene>
<reference evidence="1 2" key="2">
    <citation type="submission" date="2020-08" db="EMBL/GenBank/DDBJ databases">
        <authorList>
            <person name="Partida-Martinez L."/>
            <person name="Huntemann M."/>
            <person name="Clum A."/>
            <person name="Wang J."/>
            <person name="Palaniappan K."/>
            <person name="Ritter S."/>
            <person name="Chen I.-M."/>
            <person name="Stamatis D."/>
            <person name="Reddy T."/>
            <person name="O'Malley R."/>
            <person name="Daum C."/>
            <person name="Shapiro N."/>
            <person name="Ivanova N."/>
            <person name="Kyrpides N."/>
            <person name="Woyke T."/>
        </authorList>
    </citation>
    <scope>NUCLEOTIDE SEQUENCE [LARGE SCALE GENOMIC DNA]</scope>
    <source>
        <strain evidence="1 2">AS2.23</strain>
    </source>
</reference>
<dbReference type="InterPro" id="IPR019004">
    <property type="entry name" value="YqeY/Aim41"/>
</dbReference>
<name>A0A7W4TL62_KINRA</name>
<dbReference type="InterPro" id="IPR023168">
    <property type="entry name" value="GatB_Yqey_C_2"/>
</dbReference>
<accession>A0A7W4TL62</accession>
<protein>
    <recommendedName>
        <fullName evidence="3">GatB/Yqey domain protein</fullName>
    </recommendedName>
</protein>
<dbReference type="PANTHER" id="PTHR28055">
    <property type="entry name" value="ALTERED INHERITANCE OF MITOCHONDRIA PROTEIN 41, MITOCHONDRIAL"/>
    <property type="match status" value="1"/>
</dbReference>
<comment type="caution">
    <text evidence="1">The sequence shown here is derived from an EMBL/GenBank/DDBJ whole genome shotgun (WGS) entry which is preliminary data.</text>
</comment>
<evidence type="ECO:0000313" key="2">
    <source>
        <dbReference type="Proteomes" id="UP000533269"/>
    </source>
</evidence>
<evidence type="ECO:0008006" key="3">
    <source>
        <dbReference type="Google" id="ProtNLM"/>
    </source>
</evidence>
<dbReference type="RefSeq" id="WP_183390977.1">
    <property type="nucleotide sequence ID" value="NZ_JACHVY010000001.1"/>
</dbReference>